<dbReference type="InterPro" id="IPR017451">
    <property type="entry name" value="F-box-assoc_interact_dom"/>
</dbReference>
<accession>A0A6J1AXU3</accession>
<dbReference type="NCBIfam" id="TIGR01640">
    <property type="entry name" value="F_box_assoc_1"/>
    <property type="match status" value="1"/>
</dbReference>
<evidence type="ECO:0000313" key="3">
    <source>
        <dbReference type="RefSeq" id="XP_021291229.1"/>
    </source>
</evidence>
<dbReference type="InterPro" id="IPR050796">
    <property type="entry name" value="SCF_F-box_component"/>
</dbReference>
<evidence type="ECO:0000313" key="2">
    <source>
        <dbReference type="Proteomes" id="UP000504621"/>
    </source>
</evidence>
<dbReference type="InterPro" id="IPR006527">
    <property type="entry name" value="F-box-assoc_dom_typ1"/>
</dbReference>
<dbReference type="Proteomes" id="UP000504621">
    <property type="component" value="Unplaced"/>
</dbReference>
<dbReference type="Pfam" id="PF07734">
    <property type="entry name" value="FBA_1"/>
    <property type="match status" value="1"/>
</dbReference>
<dbReference type="SUPFAM" id="SSF81383">
    <property type="entry name" value="F-box domain"/>
    <property type="match status" value="1"/>
</dbReference>
<dbReference type="SMART" id="SM00256">
    <property type="entry name" value="FBOX"/>
    <property type="match status" value="1"/>
</dbReference>
<protein>
    <submittedName>
        <fullName evidence="3 4">F-box protein CPR30-like</fullName>
    </submittedName>
</protein>
<dbReference type="InterPro" id="IPR036047">
    <property type="entry name" value="F-box-like_dom_sf"/>
</dbReference>
<dbReference type="CDD" id="cd22157">
    <property type="entry name" value="F-box_AtFBW1-like"/>
    <property type="match status" value="1"/>
</dbReference>
<reference evidence="3 4" key="1">
    <citation type="submission" date="2025-04" db="UniProtKB">
        <authorList>
            <consortium name="RefSeq"/>
        </authorList>
    </citation>
    <scope>IDENTIFICATION</scope>
    <source>
        <tissue evidence="3 4">Leaf</tissue>
    </source>
</reference>
<dbReference type="AlphaFoldDB" id="A0A6J1AXU3"/>
<dbReference type="Pfam" id="PF00646">
    <property type="entry name" value="F-box"/>
    <property type="match status" value="1"/>
</dbReference>
<dbReference type="PROSITE" id="PS50181">
    <property type="entry name" value="FBOX"/>
    <property type="match status" value="1"/>
</dbReference>
<dbReference type="InterPro" id="IPR001810">
    <property type="entry name" value="F-box_dom"/>
</dbReference>
<evidence type="ECO:0000313" key="4">
    <source>
        <dbReference type="RefSeq" id="XP_021291230.1"/>
    </source>
</evidence>
<dbReference type="RefSeq" id="XP_021291229.1">
    <property type="nucleotide sequence ID" value="XM_021435554.1"/>
</dbReference>
<dbReference type="Gene3D" id="1.20.1280.50">
    <property type="match status" value="1"/>
</dbReference>
<feature type="domain" description="F-box" evidence="1">
    <location>
        <begin position="1"/>
        <end position="46"/>
    </location>
</feature>
<proteinExistence type="predicted"/>
<dbReference type="PANTHER" id="PTHR31672:SF13">
    <property type="entry name" value="F-BOX PROTEIN CPR30-LIKE"/>
    <property type="match status" value="1"/>
</dbReference>
<dbReference type="RefSeq" id="XP_021291230.1">
    <property type="nucleotide sequence ID" value="XM_021435555.1"/>
</dbReference>
<dbReference type="OrthoDB" id="591557at2759"/>
<evidence type="ECO:0000259" key="1">
    <source>
        <dbReference type="PROSITE" id="PS50181"/>
    </source>
</evidence>
<dbReference type="SUPFAM" id="SSF50965">
    <property type="entry name" value="Galactose oxidase, central domain"/>
    <property type="match status" value="1"/>
</dbReference>
<dbReference type="GeneID" id="110421855"/>
<organism evidence="2 3">
    <name type="scientific">Herrania umbratica</name>
    <dbReference type="NCBI Taxonomy" id="108875"/>
    <lineage>
        <taxon>Eukaryota</taxon>
        <taxon>Viridiplantae</taxon>
        <taxon>Streptophyta</taxon>
        <taxon>Embryophyta</taxon>
        <taxon>Tracheophyta</taxon>
        <taxon>Spermatophyta</taxon>
        <taxon>Magnoliopsida</taxon>
        <taxon>eudicotyledons</taxon>
        <taxon>Gunneridae</taxon>
        <taxon>Pentapetalae</taxon>
        <taxon>rosids</taxon>
        <taxon>malvids</taxon>
        <taxon>Malvales</taxon>
        <taxon>Malvaceae</taxon>
        <taxon>Byttnerioideae</taxon>
        <taxon>Herrania</taxon>
    </lineage>
</organism>
<gene>
    <name evidence="3 4" type="primary">LOC110421855</name>
</gene>
<dbReference type="InterPro" id="IPR011043">
    <property type="entry name" value="Gal_Oxase/kelch_b-propeller"/>
</dbReference>
<dbReference type="PANTHER" id="PTHR31672">
    <property type="entry name" value="BNACNNG10540D PROTEIN"/>
    <property type="match status" value="1"/>
</dbReference>
<name>A0A6J1AXU3_9ROSI</name>
<keyword evidence="2" id="KW-1185">Reference proteome</keyword>
<sequence length="374" mass="42891">METISQLPHDIIANILSRLPVKCLLRSKCVCKPWRSLISDPQFAKLHLAESQKDSNIDPHRILLSTNPLLSINLEAYHGTEDGSNAIILELDYPEAITKDVEYEIDFAGSCNGLVCLVVDYKNFILWNPSTRESRPLPEPKHHLRDGSLSYGLGFDFSTDDYKLLSVARRHWSPASVSDKTTVEVFSMRTNVWRRIPDLKIDVELDGSGIFLKGSLHWLSSLTKIISFDLAEEKFQEVVPLPARMHENHYVATMGLGVWGDCLCLFIECGETLYEGWLMREHGVKSSWTRLFSAAVDPLPGFKYWQIGLCYTKTGKLVIDYDGWRLVLYDPQEQRLEDLAIRNNWDWFHSIIYFESLVSPNLDDVSNRENHVQD</sequence>